<dbReference type="Pfam" id="PF19992">
    <property type="entry name" value="DUF6427"/>
    <property type="match status" value="1"/>
</dbReference>
<dbReference type="EMBL" id="JRWG01000002">
    <property type="protein sequence ID" value="KXO00621.1"/>
    <property type="molecule type" value="Genomic_DNA"/>
</dbReference>
<proteinExistence type="predicted"/>
<feature type="transmembrane region" description="Helical" evidence="1">
    <location>
        <begin position="125"/>
        <end position="150"/>
    </location>
</feature>
<organism evidence="2 3">
    <name type="scientific">Aequorivita aquimaris</name>
    <dbReference type="NCBI Taxonomy" id="1548749"/>
    <lineage>
        <taxon>Bacteria</taxon>
        <taxon>Pseudomonadati</taxon>
        <taxon>Bacteroidota</taxon>
        <taxon>Flavobacteriia</taxon>
        <taxon>Flavobacteriales</taxon>
        <taxon>Flavobacteriaceae</taxon>
        <taxon>Aequorivita</taxon>
    </lineage>
</organism>
<evidence type="ECO:0000256" key="1">
    <source>
        <dbReference type="SAM" id="Phobius"/>
    </source>
</evidence>
<feature type="transmembrane region" description="Helical" evidence="1">
    <location>
        <begin position="12"/>
        <end position="30"/>
    </location>
</feature>
<keyword evidence="1" id="KW-1133">Transmembrane helix</keyword>
<feature type="transmembrane region" description="Helical" evidence="1">
    <location>
        <begin position="42"/>
        <end position="63"/>
    </location>
</feature>
<accession>A0A137RKA7</accession>
<feature type="transmembrane region" description="Helical" evidence="1">
    <location>
        <begin position="162"/>
        <end position="182"/>
    </location>
</feature>
<keyword evidence="3" id="KW-1185">Reference proteome</keyword>
<dbReference type="Proteomes" id="UP000070138">
    <property type="component" value="Unassembled WGS sequence"/>
</dbReference>
<dbReference type="OrthoDB" id="1439867at2"/>
<dbReference type="STRING" id="1548749.LS48_04315"/>
<protein>
    <recommendedName>
        <fullName evidence="4">Beta-carotene 15,15'-monooxygenase</fullName>
    </recommendedName>
</protein>
<reference evidence="3" key="1">
    <citation type="submission" date="2014-10" db="EMBL/GenBank/DDBJ databases">
        <title>Genome sequencing of Vitellibacter sp. D-24.</title>
        <authorList>
            <person name="Thevarajoo S."/>
            <person name="Selvaratnam C."/>
            <person name="Goh K.M."/>
            <person name="Chong C.S."/>
        </authorList>
    </citation>
    <scope>NUCLEOTIDE SEQUENCE [LARGE SCALE GENOMIC DNA]</scope>
    <source>
        <strain evidence="3">D-24</strain>
    </source>
</reference>
<feature type="transmembrane region" description="Helical" evidence="1">
    <location>
        <begin position="202"/>
        <end position="228"/>
    </location>
</feature>
<dbReference type="RefSeq" id="WP_062620299.1">
    <property type="nucleotide sequence ID" value="NZ_JRWG01000002.1"/>
</dbReference>
<feature type="transmembrane region" description="Helical" evidence="1">
    <location>
        <begin position="297"/>
        <end position="316"/>
    </location>
</feature>
<feature type="transmembrane region" description="Helical" evidence="1">
    <location>
        <begin position="75"/>
        <end position="105"/>
    </location>
</feature>
<sequence length="317" mass="36561">MLTSFFGKSNPINYLILGVFIIAGYLLGAISHSEIFITPSLLLTHSAFVIFSVLIMLLLDFIIRKNHLTQNNTYAIFFFTCFLTMLPVIFLQHKIILANAFLLLALRRLMSLRSDKNSEKKILDASIWITLASLFYFWSLLLFVPLWIAIVQKPNSTYKQMLVPITGFLAVFVINTAYQMLATDTFSWFLNWKDEVGFDFSAYNSAAILVPVTIILAFYIWTAVYRILRISKLSLKERPNHLLLLYVSFTTLFIALGAPEKTGAELFFIMAPVAIVSANYIESPEKEQYREKDMAEFWFKEIMLWLVVILPFVFLFL</sequence>
<feature type="transmembrane region" description="Helical" evidence="1">
    <location>
        <begin position="264"/>
        <end position="281"/>
    </location>
</feature>
<dbReference type="AlphaFoldDB" id="A0A137RKA7"/>
<evidence type="ECO:0000313" key="3">
    <source>
        <dbReference type="Proteomes" id="UP000070138"/>
    </source>
</evidence>
<evidence type="ECO:0000313" key="2">
    <source>
        <dbReference type="EMBL" id="KXO00621.1"/>
    </source>
</evidence>
<name>A0A137RKA7_9FLAO</name>
<reference evidence="2 3" key="2">
    <citation type="journal article" date="2016" name="Int. J. Syst. Evol. Microbiol.">
        <title>Vitellibacter aquimaris sp. nov., a marine bacterium isolated from seawater.</title>
        <authorList>
            <person name="Thevarajoo S."/>
            <person name="Selvaratnam C."/>
            <person name="Goh K.M."/>
            <person name="Hong K.W."/>
            <person name="Chan X.Y."/>
            <person name="Chan K.G."/>
            <person name="Chong C.S."/>
        </authorList>
    </citation>
    <scope>NUCLEOTIDE SEQUENCE [LARGE SCALE GENOMIC DNA]</scope>
    <source>
        <strain evidence="2 3">D-24</strain>
    </source>
</reference>
<keyword evidence="1" id="KW-0812">Transmembrane</keyword>
<feature type="transmembrane region" description="Helical" evidence="1">
    <location>
        <begin position="240"/>
        <end position="258"/>
    </location>
</feature>
<dbReference type="InterPro" id="IPR045625">
    <property type="entry name" value="DUF6427"/>
</dbReference>
<comment type="caution">
    <text evidence="2">The sequence shown here is derived from an EMBL/GenBank/DDBJ whole genome shotgun (WGS) entry which is preliminary data.</text>
</comment>
<gene>
    <name evidence="2" type="ORF">LS48_04315</name>
</gene>
<evidence type="ECO:0008006" key="4">
    <source>
        <dbReference type="Google" id="ProtNLM"/>
    </source>
</evidence>
<keyword evidence="1" id="KW-0472">Membrane</keyword>